<dbReference type="EMBL" id="JAFCMP010000514">
    <property type="protein sequence ID" value="KAG5178660.1"/>
    <property type="molecule type" value="Genomic_DNA"/>
</dbReference>
<proteinExistence type="inferred from homology"/>
<dbReference type="SUPFAM" id="SSF47473">
    <property type="entry name" value="EF-hand"/>
    <property type="match status" value="1"/>
</dbReference>
<evidence type="ECO:0000256" key="1">
    <source>
        <dbReference type="ARBA" id="ARBA00006049"/>
    </source>
</evidence>
<evidence type="ECO:0000256" key="4">
    <source>
        <dbReference type="ARBA" id="ARBA00023288"/>
    </source>
</evidence>
<protein>
    <recommendedName>
        <fullName evidence="7">Calmodulin</fullName>
    </recommendedName>
</protein>
<keyword evidence="2" id="KW-0519">Myristate</keyword>
<accession>A0A836CA22</accession>
<dbReference type="PRINTS" id="PR00450">
    <property type="entry name" value="RECOVERIN"/>
</dbReference>
<dbReference type="PANTHER" id="PTHR23055">
    <property type="entry name" value="CALCIUM BINDING PROTEINS"/>
    <property type="match status" value="1"/>
</dbReference>
<evidence type="ECO:0008006" key="7">
    <source>
        <dbReference type="Google" id="ProtNLM"/>
    </source>
</evidence>
<evidence type="ECO:0000313" key="6">
    <source>
        <dbReference type="Proteomes" id="UP000664859"/>
    </source>
</evidence>
<organism evidence="5 6">
    <name type="scientific">Tribonema minus</name>
    <dbReference type="NCBI Taxonomy" id="303371"/>
    <lineage>
        <taxon>Eukaryota</taxon>
        <taxon>Sar</taxon>
        <taxon>Stramenopiles</taxon>
        <taxon>Ochrophyta</taxon>
        <taxon>PX clade</taxon>
        <taxon>Xanthophyceae</taxon>
        <taxon>Tribonematales</taxon>
        <taxon>Tribonemataceae</taxon>
        <taxon>Tribonema</taxon>
    </lineage>
</organism>
<dbReference type="Gene3D" id="1.10.238.10">
    <property type="entry name" value="EF-hand"/>
    <property type="match status" value="1"/>
</dbReference>
<comment type="caution">
    <text evidence="5">The sequence shown here is derived from an EMBL/GenBank/DDBJ whole genome shotgun (WGS) entry which is preliminary data.</text>
</comment>
<evidence type="ECO:0000256" key="3">
    <source>
        <dbReference type="ARBA" id="ARBA00022737"/>
    </source>
</evidence>
<dbReference type="InterPro" id="IPR028846">
    <property type="entry name" value="Recoverin"/>
</dbReference>
<sequence length="141" mass="15800">MGNSHGSFELAAEARRASERFDDCEIKVIRETFKDLCHLSGDNTRIDKETFLQYFPLPGLLGERLFAVFDKKNIGEVDYEEFVCGLAVTCRGSWAEKVEFIFNLYDVHGVGAVSRGELAALVSAAATYTDTLFYMLLKLVV</sequence>
<reference evidence="5" key="1">
    <citation type="submission" date="2021-02" db="EMBL/GenBank/DDBJ databases">
        <title>First Annotated Genome of the Yellow-green Alga Tribonema minus.</title>
        <authorList>
            <person name="Mahan K.M."/>
        </authorList>
    </citation>
    <scope>NUCLEOTIDE SEQUENCE</scope>
    <source>
        <strain evidence="5">UTEX B ZZ1240</strain>
    </source>
</reference>
<dbReference type="OrthoDB" id="191686at2759"/>
<evidence type="ECO:0000256" key="2">
    <source>
        <dbReference type="ARBA" id="ARBA00022707"/>
    </source>
</evidence>
<dbReference type="PANTHER" id="PTHR23055:SF178">
    <property type="entry name" value="NEUROCALCIN HOMOLOG"/>
    <property type="match status" value="1"/>
</dbReference>
<gene>
    <name evidence="5" type="ORF">JKP88DRAFT_158720</name>
</gene>
<keyword evidence="3" id="KW-0677">Repeat</keyword>
<evidence type="ECO:0000313" key="5">
    <source>
        <dbReference type="EMBL" id="KAG5178660.1"/>
    </source>
</evidence>
<keyword evidence="6" id="KW-1185">Reference proteome</keyword>
<dbReference type="GO" id="GO:0005509">
    <property type="term" value="F:calcium ion binding"/>
    <property type="evidence" value="ECO:0007669"/>
    <property type="project" value="InterPro"/>
</dbReference>
<comment type="similarity">
    <text evidence="1">Belongs to the recoverin family.</text>
</comment>
<dbReference type="InterPro" id="IPR011992">
    <property type="entry name" value="EF-hand-dom_pair"/>
</dbReference>
<name>A0A836CA22_9STRA</name>
<keyword evidence="4" id="KW-0449">Lipoprotein</keyword>
<dbReference type="AlphaFoldDB" id="A0A836CA22"/>
<dbReference type="Proteomes" id="UP000664859">
    <property type="component" value="Unassembled WGS sequence"/>
</dbReference>